<evidence type="ECO:0000313" key="2">
    <source>
        <dbReference type="Proteomes" id="UP000823615"/>
    </source>
</evidence>
<dbReference type="Proteomes" id="UP000823615">
    <property type="component" value="Unassembled WGS sequence"/>
</dbReference>
<comment type="caution">
    <text evidence="1">The sequence shown here is derived from an EMBL/GenBank/DDBJ whole genome shotgun (WGS) entry which is preliminary data.</text>
</comment>
<dbReference type="AlphaFoldDB" id="A0A9D9H1X2"/>
<evidence type="ECO:0000313" key="1">
    <source>
        <dbReference type="EMBL" id="MBO8435980.1"/>
    </source>
</evidence>
<accession>A0A9D9H1X2</accession>
<dbReference type="EMBL" id="JADIMT010000042">
    <property type="protein sequence ID" value="MBO8435980.1"/>
    <property type="molecule type" value="Genomic_DNA"/>
</dbReference>
<reference evidence="1" key="1">
    <citation type="submission" date="2020-10" db="EMBL/GenBank/DDBJ databases">
        <authorList>
            <person name="Gilroy R."/>
        </authorList>
    </citation>
    <scope>NUCLEOTIDE SEQUENCE</scope>
    <source>
        <strain evidence="1">7293</strain>
    </source>
</reference>
<sequence>MTNDEIYDFIGELAIALYSKKIQISLGSLRAIMLDRGKDYVNNRGMASAVSAAYRRWKTKDPIIYYAIAYTYTDKEGNLAWDESKIEK</sequence>
<gene>
    <name evidence="1" type="ORF">IAA97_03270</name>
</gene>
<reference evidence="1" key="2">
    <citation type="journal article" date="2021" name="PeerJ">
        <title>Extensive microbial diversity within the chicken gut microbiome revealed by metagenomics and culture.</title>
        <authorList>
            <person name="Gilroy R."/>
            <person name="Ravi A."/>
            <person name="Getino M."/>
            <person name="Pursley I."/>
            <person name="Horton D.L."/>
            <person name="Alikhan N.F."/>
            <person name="Baker D."/>
            <person name="Gharbi K."/>
            <person name="Hall N."/>
            <person name="Watson M."/>
            <person name="Adriaenssens E.M."/>
            <person name="Foster-Nyarko E."/>
            <person name="Jarju S."/>
            <person name="Secka A."/>
            <person name="Antonio M."/>
            <person name="Oren A."/>
            <person name="Chaudhuri R.R."/>
            <person name="La Ragione R."/>
            <person name="Hildebrand F."/>
            <person name="Pallen M.J."/>
        </authorList>
    </citation>
    <scope>NUCLEOTIDE SEQUENCE</scope>
    <source>
        <strain evidence="1">7293</strain>
    </source>
</reference>
<protein>
    <submittedName>
        <fullName evidence="1">Uncharacterized protein</fullName>
    </submittedName>
</protein>
<name>A0A9D9H1X2_9SPIO</name>
<proteinExistence type="predicted"/>
<organism evidence="1 2">
    <name type="scientific">Candidatus Ornithospirochaeta stercoripullorum</name>
    <dbReference type="NCBI Taxonomy" id="2840899"/>
    <lineage>
        <taxon>Bacteria</taxon>
        <taxon>Pseudomonadati</taxon>
        <taxon>Spirochaetota</taxon>
        <taxon>Spirochaetia</taxon>
        <taxon>Spirochaetales</taxon>
        <taxon>Spirochaetaceae</taxon>
        <taxon>Spirochaetaceae incertae sedis</taxon>
        <taxon>Candidatus Ornithospirochaeta</taxon>
    </lineage>
</organism>